<evidence type="ECO:0000256" key="1">
    <source>
        <dbReference type="SAM" id="MobiDB-lite"/>
    </source>
</evidence>
<gene>
    <name evidence="3" type="ORF">ADL12_41620</name>
</gene>
<feature type="region of interest" description="Disordered" evidence="1">
    <location>
        <begin position="366"/>
        <end position="415"/>
    </location>
</feature>
<dbReference type="AlphaFoldDB" id="A0A101J9K0"/>
<keyword evidence="4" id="KW-1185">Reference proteome</keyword>
<accession>A0A101J9K0</accession>
<dbReference type="PANTHER" id="PTHR11895:SF176">
    <property type="entry name" value="AMIDASE AMID-RELATED"/>
    <property type="match status" value="1"/>
</dbReference>
<dbReference type="InterPro" id="IPR023631">
    <property type="entry name" value="Amidase_dom"/>
</dbReference>
<dbReference type="Gene3D" id="3.90.1300.10">
    <property type="entry name" value="Amidase signature (AS) domain"/>
    <property type="match status" value="1"/>
</dbReference>
<feature type="compositionally biased region" description="Low complexity" evidence="1">
    <location>
        <begin position="379"/>
        <end position="400"/>
    </location>
</feature>
<dbReference type="EMBL" id="LLZG01000394">
    <property type="protein sequence ID" value="KUL22697.1"/>
    <property type="molecule type" value="Genomic_DNA"/>
</dbReference>
<dbReference type="PANTHER" id="PTHR11895">
    <property type="entry name" value="TRANSAMIDASE"/>
    <property type="match status" value="1"/>
</dbReference>
<feature type="domain" description="Amidase" evidence="2">
    <location>
        <begin position="3"/>
        <end position="205"/>
    </location>
</feature>
<dbReference type="InterPro" id="IPR036928">
    <property type="entry name" value="AS_sf"/>
</dbReference>
<dbReference type="Pfam" id="PF01425">
    <property type="entry name" value="Amidase"/>
    <property type="match status" value="1"/>
</dbReference>
<feature type="compositionally biased region" description="Polar residues" evidence="1">
    <location>
        <begin position="405"/>
        <end position="415"/>
    </location>
</feature>
<dbReference type="GO" id="GO:0003824">
    <property type="term" value="F:catalytic activity"/>
    <property type="evidence" value="ECO:0007669"/>
    <property type="project" value="InterPro"/>
</dbReference>
<organism evidence="3 4">
    <name type="scientific">Streptomyces regalis</name>
    <dbReference type="NCBI Taxonomy" id="68262"/>
    <lineage>
        <taxon>Bacteria</taxon>
        <taxon>Bacillati</taxon>
        <taxon>Actinomycetota</taxon>
        <taxon>Actinomycetes</taxon>
        <taxon>Kitasatosporales</taxon>
        <taxon>Streptomycetaceae</taxon>
        <taxon>Streptomyces</taxon>
    </lineage>
</organism>
<evidence type="ECO:0000313" key="3">
    <source>
        <dbReference type="EMBL" id="KUL22697.1"/>
    </source>
</evidence>
<name>A0A101J9K0_9ACTN</name>
<evidence type="ECO:0000259" key="2">
    <source>
        <dbReference type="Pfam" id="PF01425"/>
    </source>
</evidence>
<reference evidence="4" key="1">
    <citation type="submission" date="2015-10" db="EMBL/GenBank/DDBJ databases">
        <authorList>
            <person name="Ju K.-S."/>
            <person name="Doroghazi J.R."/>
            <person name="Metcalf W.W."/>
        </authorList>
    </citation>
    <scope>NUCLEOTIDE SEQUENCE [LARGE SCALE GENOMIC DNA]</scope>
    <source>
        <strain evidence="4">NRRL 3151</strain>
    </source>
</reference>
<dbReference type="InterPro" id="IPR000120">
    <property type="entry name" value="Amidase"/>
</dbReference>
<protein>
    <recommendedName>
        <fullName evidence="2">Amidase domain-containing protein</fullName>
    </recommendedName>
</protein>
<evidence type="ECO:0000313" key="4">
    <source>
        <dbReference type="Proteomes" id="UP000053923"/>
    </source>
</evidence>
<dbReference type="SUPFAM" id="SSF75304">
    <property type="entry name" value="Amidase signature (AS) enzymes"/>
    <property type="match status" value="1"/>
</dbReference>
<dbReference type="Proteomes" id="UP000053923">
    <property type="component" value="Unassembled WGS sequence"/>
</dbReference>
<comment type="caution">
    <text evidence="3">The sequence shown here is derived from an EMBL/GenBank/DDBJ whole genome shotgun (WGS) entry which is preliminary data.</text>
</comment>
<proteinExistence type="predicted"/>
<sequence>MPVPDYTAGMGEGIEGLQLGYARDLFADVPGVSPEVVELMDASAQQLAALGAVVEEVKLPDFELFKACGRLIMTAEAYAIHEDALRERPYDFGRYTYQRIVGAATLSAADLIQAFRLRQELTVALNRELLGRYDALFTTVALAPPAHFDEFPLDWPPPSLTVAVQTVPFNVTGNPALVVPAGFSASGLPFGLQIVGRAFDEAGVLRIGAAIDAILSVTEGRGGTFADSPDPADPLRLAYTPSGHEPAVIVPMSPSGMFTHSRAENRKAEDSSGVGHGSLEHEPIFLTHDAVRTLRRRVGRRAVLPTGETRQLDFGTQVFPLVVQEMAHVYQRVQLGHDFAAEAKRATLPAYRAFLLNPPSNRDMASPCCRHPWSGVSTPGSSKAGPGRSSASRGSSTSNRSGRKPSTTARRGQRP</sequence>